<accession>A0ACB5SV38</accession>
<dbReference type="Proteomes" id="UP001165064">
    <property type="component" value="Unassembled WGS sequence"/>
</dbReference>
<reference evidence="1" key="1">
    <citation type="submission" date="2023-04" db="EMBL/GenBank/DDBJ databases">
        <title>Ambrosiozyma monospora NBRC 10751.</title>
        <authorList>
            <person name="Ichikawa N."/>
            <person name="Sato H."/>
            <person name="Tonouchi N."/>
        </authorList>
    </citation>
    <scope>NUCLEOTIDE SEQUENCE</scope>
    <source>
        <strain evidence="1">NBRC 10751</strain>
    </source>
</reference>
<evidence type="ECO:0000313" key="2">
    <source>
        <dbReference type="Proteomes" id="UP001165064"/>
    </source>
</evidence>
<organism evidence="1 2">
    <name type="scientific">Ambrosiozyma monospora</name>
    <name type="common">Yeast</name>
    <name type="synonym">Endomycopsis monosporus</name>
    <dbReference type="NCBI Taxonomy" id="43982"/>
    <lineage>
        <taxon>Eukaryota</taxon>
        <taxon>Fungi</taxon>
        <taxon>Dikarya</taxon>
        <taxon>Ascomycota</taxon>
        <taxon>Saccharomycotina</taxon>
        <taxon>Pichiomycetes</taxon>
        <taxon>Pichiales</taxon>
        <taxon>Pichiaceae</taxon>
        <taxon>Ambrosiozyma</taxon>
    </lineage>
</organism>
<proteinExistence type="predicted"/>
<sequence length="67" mass="7856">MKKFKDWYLDNLRISIDKNLAYLNNKLDDNVKVYGLDLDGKKSHIEKLNEELDKLETVEKALEKTAS</sequence>
<gene>
    <name evidence="1" type="ORF">Amon02_000159300</name>
</gene>
<name>A0ACB5SV38_AMBMO</name>
<protein>
    <submittedName>
        <fullName evidence="1">Unnamed protein product</fullName>
    </submittedName>
</protein>
<keyword evidence="2" id="KW-1185">Reference proteome</keyword>
<dbReference type="EMBL" id="BSXS01000797">
    <property type="protein sequence ID" value="GME73951.1"/>
    <property type="molecule type" value="Genomic_DNA"/>
</dbReference>
<comment type="caution">
    <text evidence="1">The sequence shown here is derived from an EMBL/GenBank/DDBJ whole genome shotgun (WGS) entry which is preliminary data.</text>
</comment>
<evidence type="ECO:0000313" key="1">
    <source>
        <dbReference type="EMBL" id="GME73951.1"/>
    </source>
</evidence>